<evidence type="ECO:0000256" key="3">
    <source>
        <dbReference type="PROSITE-ProRule" id="PRU01379"/>
    </source>
</evidence>
<comment type="similarity">
    <text evidence="2 3">Belongs to the peptidase M14 family.</text>
</comment>
<evidence type="ECO:0000256" key="1">
    <source>
        <dbReference type="ARBA" id="ARBA00001947"/>
    </source>
</evidence>
<keyword evidence="6" id="KW-1185">Reference proteome</keyword>
<dbReference type="InterPro" id="IPR040626">
    <property type="entry name" value="Pepdidase_M14_N"/>
</dbReference>
<dbReference type="InterPro" id="IPR000834">
    <property type="entry name" value="Peptidase_M14"/>
</dbReference>
<dbReference type="Gene3D" id="3.40.630.10">
    <property type="entry name" value="Zn peptidases"/>
    <property type="match status" value="1"/>
</dbReference>
<reference evidence="5" key="1">
    <citation type="submission" date="2021-01" db="EMBL/GenBank/DDBJ databases">
        <authorList>
            <person name="Eckstrom K.M.E."/>
        </authorList>
    </citation>
    <scope>NUCLEOTIDE SEQUENCE</scope>
    <source>
        <strain evidence="5">UVCC 0001</strain>
    </source>
</reference>
<feature type="domain" description="Peptidase M14" evidence="4">
    <location>
        <begin position="112"/>
        <end position="381"/>
    </location>
</feature>
<evidence type="ECO:0000313" key="5">
    <source>
        <dbReference type="EMBL" id="KAK2077753.1"/>
    </source>
</evidence>
<evidence type="ECO:0000313" key="6">
    <source>
        <dbReference type="Proteomes" id="UP001255856"/>
    </source>
</evidence>
<comment type="cofactor">
    <cofactor evidence="1">
        <name>Zn(2+)</name>
        <dbReference type="ChEBI" id="CHEBI:29105"/>
    </cofactor>
</comment>
<organism evidence="5 6">
    <name type="scientific">Prototheca wickerhamii</name>
    <dbReference type="NCBI Taxonomy" id="3111"/>
    <lineage>
        <taxon>Eukaryota</taxon>
        <taxon>Viridiplantae</taxon>
        <taxon>Chlorophyta</taxon>
        <taxon>core chlorophytes</taxon>
        <taxon>Trebouxiophyceae</taxon>
        <taxon>Chlorellales</taxon>
        <taxon>Chlorellaceae</taxon>
        <taxon>Prototheca</taxon>
    </lineage>
</organism>
<protein>
    <recommendedName>
        <fullName evidence="4">Peptidase M14 domain-containing protein</fullName>
    </recommendedName>
</protein>
<evidence type="ECO:0000259" key="4">
    <source>
        <dbReference type="PROSITE" id="PS52035"/>
    </source>
</evidence>
<dbReference type="Pfam" id="PF18027">
    <property type="entry name" value="Pepdidase_M14_N"/>
    <property type="match status" value="1"/>
</dbReference>
<dbReference type="GO" id="GO:0008270">
    <property type="term" value="F:zinc ion binding"/>
    <property type="evidence" value="ECO:0007669"/>
    <property type="project" value="InterPro"/>
</dbReference>
<evidence type="ECO:0000256" key="2">
    <source>
        <dbReference type="ARBA" id="ARBA00005988"/>
    </source>
</evidence>
<dbReference type="CDD" id="cd06234">
    <property type="entry name" value="M14_PaCCP-like"/>
    <property type="match status" value="1"/>
</dbReference>
<dbReference type="GO" id="GO:0004181">
    <property type="term" value="F:metallocarboxypeptidase activity"/>
    <property type="evidence" value="ECO:0007669"/>
    <property type="project" value="InterPro"/>
</dbReference>
<sequence length="382" mass="42425">MYKQCALWEGSWGNIDVVSVSDTHVKLNIRPDPFCASDNATHFQLSMGLDVGGEGKCWFGRWFYFRAANLDTTREITFEILNAGAVSFPDGFDGYNVCSSSDGHDWIRAYFAPYPLQRHAELIAEVQSLPGVNLTVLGQSLDGRDIDCLRIEDAPTGAAPLTKRKVWITARQHPGETMAEWVAEGLLRRLTDPHDAIARQLRTRATFYVIPNMNPDGSARGHLRTNACGANLNREWATPSLERSPEVYYTLRAMDAIGVDLLIDVHGDEALPYNFFVSNHGIPGWTPRLAGLETSLSEALLAVCPDFQTEHGYPRIPPGKADLRSASKQVGQRFDCLAVTLEQPFKDAANAPEPVREWSPERAQRLGSYLLNAITSVLPKLR</sequence>
<feature type="active site" description="Proton donor/acceptor" evidence="3">
    <location>
        <position position="342"/>
    </location>
</feature>
<accession>A0AAD9IGD9</accession>
<dbReference type="AlphaFoldDB" id="A0AAD9IGD9"/>
<dbReference type="InterPro" id="IPR050821">
    <property type="entry name" value="Cytosolic_carboxypeptidase"/>
</dbReference>
<comment type="caution">
    <text evidence="5">The sequence shown here is derived from an EMBL/GenBank/DDBJ whole genome shotgun (WGS) entry which is preliminary data.</text>
</comment>
<proteinExistence type="inferred from homology"/>
<name>A0AAD9IGD9_PROWI</name>
<dbReference type="SMART" id="SM00631">
    <property type="entry name" value="Zn_pept"/>
    <property type="match status" value="1"/>
</dbReference>
<dbReference type="GO" id="GO:0006508">
    <property type="term" value="P:proteolysis"/>
    <property type="evidence" value="ECO:0007669"/>
    <property type="project" value="InterPro"/>
</dbReference>
<dbReference type="SUPFAM" id="SSF53187">
    <property type="entry name" value="Zn-dependent exopeptidases"/>
    <property type="match status" value="1"/>
</dbReference>
<dbReference type="Proteomes" id="UP001255856">
    <property type="component" value="Unassembled WGS sequence"/>
</dbReference>
<dbReference type="PANTHER" id="PTHR12756:SF11">
    <property type="entry name" value="CYTOSOLIC CARBOXYPEPTIDASE 1"/>
    <property type="match status" value="1"/>
</dbReference>
<dbReference type="PANTHER" id="PTHR12756">
    <property type="entry name" value="CYTOSOLIC CARBOXYPEPTIDASE"/>
    <property type="match status" value="1"/>
</dbReference>
<gene>
    <name evidence="5" type="ORF">QBZ16_004600</name>
</gene>
<dbReference type="EMBL" id="JASFZW010000006">
    <property type="protein sequence ID" value="KAK2077753.1"/>
    <property type="molecule type" value="Genomic_DNA"/>
</dbReference>
<dbReference type="PROSITE" id="PS52035">
    <property type="entry name" value="PEPTIDASE_M14"/>
    <property type="match status" value="1"/>
</dbReference>
<dbReference type="Pfam" id="PF00246">
    <property type="entry name" value="Peptidase_M14"/>
    <property type="match status" value="1"/>
</dbReference>